<proteinExistence type="inferred from homology"/>
<dbReference type="InterPro" id="IPR003010">
    <property type="entry name" value="C-N_Hydrolase"/>
</dbReference>
<comment type="similarity">
    <text evidence="1">Belongs to the carbon-nitrogen hydrolase superfamily. NIT1/NIT2 family.</text>
</comment>
<dbReference type="RefSeq" id="WP_344453244.1">
    <property type="nucleotide sequence ID" value="NZ_BAAATZ010000021.1"/>
</dbReference>
<dbReference type="PANTHER" id="PTHR23088">
    <property type="entry name" value="NITRILASE-RELATED"/>
    <property type="match status" value="1"/>
</dbReference>
<feature type="domain" description="CN hydrolase" evidence="2">
    <location>
        <begin position="1"/>
        <end position="242"/>
    </location>
</feature>
<keyword evidence="4" id="KW-1185">Reference proteome</keyword>
<organism evidence="3 4">
    <name type="scientific">Actinocorallia aurantiaca</name>
    <dbReference type="NCBI Taxonomy" id="46204"/>
    <lineage>
        <taxon>Bacteria</taxon>
        <taxon>Bacillati</taxon>
        <taxon>Actinomycetota</taxon>
        <taxon>Actinomycetes</taxon>
        <taxon>Streptosporangiales</taxon>
        <taxon>Thermomonosporaceae</taxon>
        <taxon>Actinocorallia</taxon>
    </lineage>
</organism>
<evidence type="ECO:0000313" key="3">
    <source>
        <dbReference type="EMBL" id="GAA2732300.1"/>
    </source>
</evidence>
<dbReference type="InterPro" id="IPR036526">
    <property type="entry name" value="C-N_Hydrolase_sf"/>
</dbReference>
<sequence length="260" mass="28042">MRVALCQIEVGDEPEANLAAVREALARAEDADLAVFPEATMIRFGNSLRRVAEPLDGAFVTGLREAAAEYGTALVAGVFEPAPDGRAYNTVVVVGSSGELLGSYRKIHMFDAFAFAESDTVAPGGEPVVVEVCGVRIGLVTCYDIRFPELARALVDRGAQMLVVTAAWAQGPFKEEHWTTLVRARAIENTIWTVAVDRAPDRTDPPHGLRTGVGRSLLVDPMGTVVTDLGPFPAVRTLPVDLALTDEVRRVLPSLEHRRL</sequence>
<dbReference type="EMBL" id="BAAATZ010000021">
    <property type="protein sequence ID" value="GAA2732300.1"/>
    <property type="molecule type" value="Genomic_DNA"/>
</dbReference>
<gene>
    <name evidence="3" type="ORF">GCM10010439_49720</name>
</gene>
<dbReference type="PANTHER" id="PTHR23088:SF27">
    <property type="entry name" value="DEAMINATED GLUTATHIONE AMIDASE"/>
    <property type="match status" value="1"/>
</dbReference>
<accession>A0ABN3UGF5</accession>
<reference evidence="3 4" key="1">
    <citation type="journal article" date="2019" name="Int. J. Syst. Evol. Microbiol.">
        <title>The Global Catalogue of Microorganisms (GCM) 10K type strain sequencing project: providing services to taxonomists for standard genome sequencing and annotation.</title>
        <authorList>
            <consortium name="The Broad Institute Genomics Platform"/>
            <consortium name="The Broad Institute Genome Sequencing Center for Infectious Disease"/>
            <person name="Wu L."/>
            <person name="Ma J."/>
        </authorList>
    </citation>
    <scope>NUCLEOTIDE SEQUENCE [LARGE SCALE GENOMIC DNA]</scope>
    <source>
        <strain evidence="3 4">JCM 8201</strain>
    </source>
</reference>
<dbReference type="Pfam" id="PF00795">
    <property type="entry name" value="CN_hydrolase"/>
    <property type="match status" value="1"/>
</dbReference>
<dbReference type="InterPro" id="IPR001110">
    <property type="entry name" value="UPF0012_CS"/>
</dbReference>
<keyword evidence="3" id="KW-0378">Hydrolase</keyword>
<name>A0ABN3UGF5_9ACTN</name>
<protein>
    <submittedName>
        <fullName evidence="3">Carbon-nitrogen hydrolase family protein</fullName>
    </submittedName>
</protein>
<comment type="caution">
    <text evidence="3">The sequence shown here is derived from an EMBL/GenBank/DDBJ whole genome shotgun (WGS) entry which is preliminary data.</text>
</comment>
<dbReference type="SUPFAM" id="SSF56317">
    <property type="entry name" value="Carbon-nitrogen hydrolase"/>
    <property type="match status" value="1"/>
</dbReference>
<evidence type="ECO:0000313" key="4">
    <source>
        <dbReference type="Proteomes" id="UP001501842"/>
    </source>
</evidence>
<dbReference type="CDD" id="cd07581">
    <property type="entry name" value="nitrilase_3"/>
    <property type="match status" value="1"/>
</dbReference>
<dbReference type="PROSITE" id="PS50263">
    <property type="entry name" value="CN_HYDROLASE"/>
    <property type="match status" value="1"/>
</dbReference>
<dbReference type="Gene3D" id="3.60.110.10">
    <property type="entry name" value="Carbon-nitrogen hydrolase"/>
    <property type="match status" value="1"/>
</dbReference>
<dbReference type="GO" id="GO:0016787">
    <property type="term" value="F:hydrolase activity"/>
    <property type="evidence" value="ECO:0007669"/>
    <property type="project" value="UniProtKB-KW"/>
</dbReference>
<dbReference type="Proteomes" id="UP001501842">
    <property type="component" value="Unassembled WGS sequence"/>
</dbReference>
<evidence type="ECO:0000256" key="1">
    <source>
        <dbReference type="ARBA" id="ARBA00010613"/>
    </source>
</evidence>
<dbReference type="PROSITE" id="PS01227">
    <property type="entry name" value="UPF0012"/>
    <property type="match status" value="1"/>
</dbReference>
<evidence type="ECO:0000259" key="2">
    <source>
        <dbReference type="PROSITE" id="PS50263"/>
    </source>
</evidence>